<proteinExistence type="predicted"/>
<dbReference type="AlphaFoldDB" id="A0A254N782"/>
<evidence type="ECO:0000313" key="1">
    <source>
        <dbReference type="EMBL" id="OWR03876.1"/>
    </source>
</evidence>
<dbReference type="EMBL" id="NISI01000004">
    <property type="protein sequence ID" value="OWR03876.1"/>
    <property type="molecule type" value="Genomic_DNA"/>
</dbReference>
<dbReference type="InterPro" id="IPR058532">
    <property type="entry name" value="YjbR/MT2646/Rv2570-like"/>
</dbReference>
<protein>
    <recommendedName>
        <fullName evidence="3">MmcQ/YjbR family DNA-binding protein</fullName>
    </recommendedName>
</protein>
<dbReference type="Pfam" id="PF04237">
    <property type="entry name" value="YjbR"/>
    <property type="match status" value="1"/>
</dbReference>
<dbReference type="Proteomes" id="UP000197446">
    <property type="component" value="Unassembled WGS sequence"/>
</dbReference>
<dbReference type="RefSeq" id="WP_088483416.1">
    <property type="nucleotide sequence ID" value="NZ_NISI01000004.1"/>
</dbReference>
<name>A0A254N782_9BURK</name>
<reference evidence="1 2" key="1">
    <citation type="journal article" date="2007" name="Int. J. Syst. Evol. Microbiol.">
        <title>Description of Pelomonas aquatica sp. nov. and Pelomonas puraquae sp. nov., isolated from industrial and haemodialysis water.</title>
        <authorList>
            <person name="Gomila M."/>
            <person name="Bowien B."/>
            <person name="Falsen E."/>
            <person name="Moore E.R."/>
            <person name="Lalucat J."/>
        </authorList>
    </citation>
    <scope>NUCLEOTIDE SEQUENCE [LARGE SCALE GENOMIC DNA]</scope>
    <source>
        <strain evidence="1 2">CCUG 52769</strain>
    </source>
</reference>
<gene>
    <name evidence="1" type="ORF">CDO81_11795</name>
</gene>
<evidence type="ECO:0008006" key="3">
    <source>
        <dbReference type="Google" id="ProtNLM"/>
    </source>
</evidence>
<keyword evidence="2" id="KW-1185">Reference proteome</keyword>
<dbReference type="InterPro" id="IPR038056">
    <property type="entry name" value="YjbR-like_sf"/>
</dbReference>
<accession>A0A254N782</accession>
<dbReference type="OrthoDB" id="6167040at2"/>
<dbReference type="SUPFAM" id="SSF142906">
    <property type="entry name" value="YjbR-like"/>
    <property type="match status" value="1"/>
</dbReference>
<comment type="caution">
    <text evidence="1">The sequence shown here is derived from an EMBL/GenBank/DDBJ whole genome shotgun (WGS) entry which is preliminary data.</text>
</comment>
<evidence type="ECO:0000313" key="2">
    <source>
        <dbReference type="Proteomes" id="UP000197446"/>
    </source>
</evidence>
<sequence length="114" mass="12301">MTPAQARQLALGLPGAVEKPHHDLTSFRLPGVKGRIFATMTPDGAELRAFIKDDDARDAWIAREPGAVQPLYWGGKRCGVKVLLAHAKPAWVQPLLAQAWRDNGGPRADVATLG</sequence>
<organism evidence="1 2">
    <name type="scientific">Roseateles puraquae</name>
    <dbReference type="NCBI Taxonomy" id="431059"/>
    <lineage>
        <taxon>Bacteria</taxon>
        <taxon>Pseudomonadati</taxon>
        <taxon>Pseudomonadota</taxon>
        <taxon>Betaproteobacteria</taxon>
        <taxon>Burkholderiales</taxon>
        <taxon>Sphaerotilaceae</taxon>
        <taxon>Roseateles</taxon>
    </lineage>
</organism>